<dbReference type="AlphaFoldDB" id="A0A2Z4UAC5"/>
<protein>
    <submittedName>
        <fullName evidence="1">Uncharacterized protein</fullName>
    </submittedName>
</protein>
<evidence type="ECO:0000313" key="1">
    <source>
        <dbReference type="EMBL" id="AWY97990.1"/>
    </source>
</evidence>
<dbReference type="OrthoDB" id="1823294at2"/>
<organism evidence="1 2">
    <name type="scientific">Blautia argi</name>
    <dbReference type="NCBI Taxonomy" id="1912897"/>
    <lineage>
        <taxon>Bacteria</taxon>
        <taxon>Bacillati</taxon>
        <taxon>Bacillota</taxon>
        <taxon>Clostridia</taxon>
        <taxon>Lachnospirales</taxon>
        <taxon>Lachnospiraceae</taxon>
        <taxon>Blautia</taxon>
    </lineage>
</organism>
<gene>
    <name evidence="1" type="ORF">DQQ01_07385</name>
</gene>
<reference evidence="2" key="1">
    <citation type="submission" date="2018-06" db="EMBL/GenBank/DDBJ databases">
        <title>Description of Blautia argi sp. nov., a new anaerobic isolated from dog feces.</title>
        <authorList>
            <person name="Chang Y.-H."/>
            <person name="Paek J."/>
            <person name="Shin Y."/>
        </authorList>
    </citation>
    <scope>NUCLEOTIDE SEQUENCE [LARGE SCALE GENOMIC DNA]</scope>
    <source>
        <strain evidence="2">KCTC 15426</strain>
    </source>
</reference>
<dbReference type="RefSeq" id="WP_111919492.1">
    <property type="nucleotide sequence ID" value="NZ_CP030280.1"/>
</dbReference>
<name>A0A2Z4UAC5_9FIRM</name>
<keyword evidence="2" id="KW-1185">Reference proteome</keyword>
<dbReference type="EMBL" id="CP030280">
    <property type="protein sequence ID" value="AWY97990.1"/>
    <property type="molecule type" value="Genomic_DNA"/>
</dbReference>
<dbReference type="Proteomes" id="UP000250003">
    <property type="component" value="Chromosome"/>
</dbReference>
<dbReference type="KEGG" id="blau:DQQ01_07385"/>
<evidence type="ECO:0000313" key="2">
    <source>
        <dbReference type="Proteomes" id="UP000250003"/>
    </source>
</evidence>
<accession>A0A2Z4UAC5</accession>
<proteinExistence type="predicted"/>
<sequence>MNMEKNALVKYTFLKLLLREFGIYIRETEVEKADLAKQCVEIYDTPEEFYEKTNWDKDNPEQSSFQYLEENQICRRIQGKIWYFSRIRWEEGLKKLKN</sequence>